<reference evidence="4 7" key="3">
    <citation type="submission" date="2023-07" db="EMBL/GenBank/DDBJ databases">
        <title>Genome content predicts the carbon catabolic preferences of heterotrophic bacteria.</title>
        <authorList>
            <person name="Gralka M."/>
        </authorList>
    </citation>
    <scope>NUCLEOTIDE SEQUENCE [LARGE SCALE GENOMIC DNA]</scope>
    <source>
        <strain evidence="4 7">4G03</strain>
    </source>
</reference>
<dbReference type="InterPro" id="IPR013783">
    <property type="entry name" value="Ig-like_fold"/>
</dbReference>
<reference evidence="5 6" key="1">
    <citation type="journal article" date="2016" name="Nat. Commun.">
        <title>Microbial interactions lead to rapid micro-scale successions on model marine particles.</title>
        <authorList>
            <person name="Datta M.S."/>
            <person name="Sliwerska E."/>
            <person name="Gore J."/>
            <person name="Polz M.F."/>
            <person name="Cordero O.X."/>
        </authorList>
    </citation>
    <scope>NUCLEOTIDE SEQUENCE [LARGE SCALE GENOMIC DNA]</scope>
    <source>
        <strain evidence="5 6">4G03</strain>
    </source>
</reference>
<dbReference type="InterPro" id="IPR026444">
    <property type="entry name" value="Secre_tail"/>
</dbReference>
<evidence type="ECO:0000313" key="5">
    <source>
        <dbReference type="EMBL" id="PHN98993.1"/>
    </source>
</evidence>
<dbReference type="Proteomes" id="UP001242342">
    <property type="component" value="Unassembled WGS sequence"/>
</dbReference>
<dbReference type="NCBIfam" id="TIGR04183">
    <property type="entry name" value="Por_Secre_tail"/>
    <property type="match status" value="1"/>
</dbReference>
<name>A0A2G1BY82_9FLAO</name>
<dbReference type="CDD" id="cd00063">
    <property type="entry name" value="FN3"/>
    <property type="match status" value="2"/>
</dbReference>
<dbReference type="InterPro" id="IPR011050">
    <property type="entry name" value="Pectin_lyase_fold/virulence"/>
</dbReference>
<gene>
    <name evidence="5" type="ORF">CSC81_02095</name>
    <name evidence="4" type="ORF">Q8W23_07405</name>
</gene>
<dbReference type="Pfam" id="PF00041">
    <property type="entry name" value="fn3"/>
    <property type="match status" value="1"/>
</dbReference>
<dbReference type="EMBL" id="JAUYVU010000004">
    <property type="protein sequence ID" value="MDP2541297.1"/>
    <property type="molecule type" value="Genomic_DNA"/>
</dbReference>
<dbReference type="Proteomes" id="UP000222163">
    <property type="component" value="Unassembled WGS sequence"/>
</dbReference>
<dbReference type="PROSITE" id="PS50853">
    <property type="entry name" value="FN3"/>
    <property type="match status" value="2"/>
</dbReference>
<evidence type="ECO:0000313" key="4">
    <source>
        <dbReference type="EMBL" id="MDP2541297.1"/>
    </source>
</evidence>
<feature type="domain" description="Fibronectin type-III" evidence="3">
    <location>
        <begin position="567"/>
        <end position="660"/>
    </location>
</feature>
<dbReference type="AlphaFoldDB" id="A0A2G1BY82"/>
<proteinExistence type="predicted"/>
<sequence>MKNLLNKNCTILLLLITLFSQVVKAQTTYTVTATTEDGPGSIIEAIQKANATPGTDIIEFTPGLQVNAATRVNPNFPFMLDIAESVVIDGKGGALNGFQHWISSTGVINGTTFCPGSDNGNTEILAEMPGLLNVGIKGQDNSGIEVTIKNLDVKQFNELARIREYASLIVENVKAKEIFSAYECKTTPMFFADEGASLTLRNSEFTESESWGEDAISGVNAEDLIIENCLFYDLNKRQHFAVNWNGQTSSKIHIVSSRFMAVGGINISGDIDIFNFVNSTWVNGSYEEPRFGDRFINNSTGSMNIISSSIRWNSNTCNAQCEFNPYPGLIESKKGQINFIESAIGFNFNDYTTFDNIRTLRITEIDAKGFTADEYTYIEPTNISSENGLKQITGQQNLITTGTAFNPKVINTPLDVDLVQPAISGVLIDKINYPVGNPITNTAITKDAIGNDRFDTNGFRDIGAIQLSLAPFLKLEQVVGQSVDLSWNEPLHHDKFPIARYEISYSEKGSSTPKTVDIDKNELTKTIVDLSYSQRYEFKVRAVYDDNGTEVVGPFSNIVDVPILAPFNIEPKLTAIPGDGEVNVTWTLPDLGGRTFERYVLFYRIGGTTKIIGGPGSINDSNQTNYLATGLTNEIPYEFILKVKASGEWSAEVLETTTPSFTYGIDDKILYYPNPVNDYLQINVKESFKVKMFSANGRLILNLINNKKIDISNLQSGLYIIQIQVNDKLYFGKILKD</sequence>
<feature type="chain" id="PRO_5013753461" evidence="2">
    <location>
        <begin position="26"/>
        <end position="737"/>
    </location>
</feature>
<feature type="signal peptide" evidence="2">
    <location>
        <begin position="1"/>
        <end position="25"/>
    </location>
</feature>
<organism evidence="5 6">
    <name type="scientific">Tenacibaculum discolor</name>
    <dbReference type="NCBI Taxonomy" id="361581"/>
    <lineage>
        <taxon>Bacteria</taxon>
        <taxon>Pseudomonadati</taxon>
        <taxon>Bacteroidota</taxon>
        <taxon>Flavobacteriia</taxon>
        <taxon>Flavobacteriales</taxon>
        <taxon>Flavobacteriaceae</taxon>
        <taxon>Tenacibaculum</taxon>
    </lineage>
</organism>
<dbReference type="InterPro" id="IPR003961">
    <property type="entry name" value="FN3_dom"/>
</dbReference>
<evidence type="ECO:0000256" key="1">
    <source>
        <dbReference type="ARBA" id="ARBA00022729"/>
    </source>
</evidence>
<dbReference type="RefSeq" id="WP_099214120.1">
    <property type="nucleotide sequence ID" value="NZ_JAUYVU010000004.1"/>
</dbReference>
<dbReference type="EMBL" id="PDUU01000002">
    <property type="protein sequence ID" value="PHN98993.1"/>
    <property type="molecule type" value="Genomic_DNA"/>
</dbReference>
<evidence type="ECO:0000313" key="6">
    <source>
        <dbReference type="Proteomes" id="UP000222163"/>
    </source>
</evidence>
<accession>A0A2G1BY82</accession>
<dbReference type="Gene3D" id="2.60.40.10">
    <property type="entry name" value="Immunoglobulins"/>
    <property type="match status" value="2"/>
</dbReference>
<evidence type="ECO:0000256" key="2">
    <source>
        <dbReference type="SAM" id="SignalP"/>
    </source>
</evidence>
<evidence type="ECO:0000259" key="3">
    <source>
        <dbReference type="PROSITE" id="PS50853"/>
    </source>
</evidence>
<dbReference type="SUPFAM" id="SSF49265">
    <property type="entry name" value="Fibronectin type III"/>
    <property type="match status" value="1"/>
</dbReference>
<keyword evidence="7" id="KW-1185">Reference proteome</keyword>
<keyword evidence="1 2" id="KW-0732">Signal</keyword>
<reference evidence="5" key="2">
    <citation type="submission" date="2017-10" db="EMBL/GenBank/DDBJ databases">
        <authorList>
            <person name="Enke T.N."/>
            <person name="Cordero O.X."/>
        </authorList>
    </citation>
    <scope>NUCLEOTIDE SEQUENCE</scope>
    <source>
        <strain evidence="5">4G03</strain>
    </source>
</reference>
<comment type="caution">
    <text evidence="5">The sequence shown here is derived from an EMBL/GenBank/DDBJ whole genome shotgun (WGS) entry which is preliminary data.</text>
</comment>
<dbReference type="InterPro" id="IPR036116">
    <property type="entry name" value="FN3_sf"/>
</dbReference>
<dbReference type="SUPFAM" id="SSF51126">
    <property type="entry name" value="Pectin lyase-like"/>
    <property type="match status" value="1"/>
</dbReference>
<feature type="domain" description="Fibronectin type-III" evidence="3">
    <location>
        <begin position="470"/>
        <end position="566"/>
    </location>
</feature>
<evidence type="ECO:0000313" key="7">
    <source>
        <dbReference type="Proteomes" id="UP001242342"/>
    </source>
</evidence>
<dbReference type="Pfam" id="PF18962">
    <property type="entry name" value="Por_Secre_tail"/>
    <property type="match status" value="1"/>
</dbReference>
<protein>
    <submittedName>
        <fullName evidence="4">Fibronectin type III domain-containing protein</fullName>
    </submittedName>
</protein>
<dbReference type="SMART" id="SM00060">
    <property type="entry name" value="FN3"/>
    <property type="match status" value="2"/>
</dbReference>